<proteinExistence type="predicted"/>
<reference evidence="2" key="1">
    <citation type="journal article" date="2019" name="Int. J. Syst. Evol. Microbiol.">
        <title>The Global Catalogue of Microorganisms (GCM) 10K type strain sequencing project: providing services to taxonomists for standard genome sequencing and annotation.</title>
        <authorList>
            <consortium name="The Broad Institute Genomics Platform"/>
            <consortium name="The Broad Institute Genome Sequencing Center for Infectious Disease"/>
            <person name="Wu L."/>
            <person name="Ma J."/>
        </authorList>
    </citation>
    <scope>NUCLEOTIDE SEQUENCE [LARGE SCALE GENOMIC DNA]</scope>
    <source>
        <strain evidence="2">CCUG 58938</strain>
    </source>
</reference>
<name>A0ABW3K561_9BACT</name>
<sequence>MVNIQEIQEKELSDRIIDHEKKGGALRICVFKISENYLGELPDEYLAHLVTARQTLEKQNYEWNFHLNKVAGKGQYRNFKFATIDYEKLDSSGQKIDLIHFLGPHFDIEKYKPIVRGQLGNETLNSYFYYDTEESPVNKVDMNKLDADFRKLYTENKGWFICTLMEPPYNMRLGKEILKRGEYVLDFLEYFFGDLSKLIIYSWNTDCSVVFDAGKEWWGSYFWTVYNPTKQWYIGIIASETD</sequence>
<evidence type="ECO:0000313" key="2">
    <source>
        <dbReference type="Proteomes" id="UP001597112"/>
    </source>
</evidence>
<gene>
    <name evidence="1" type="ORF">ACFQ21_13215</name>
</gene>
<keyword evidence="2" id="KW-1185">Reference proteome</keyword>
<dbReference type="EMBL" id="JBHTKA010000004">
    <property type="protein sequence ID" value="MFD1000276.1"/>
    <property type="molecule type" value="Genomic_DNA"/>
</dbReference>
<evidence type="ECO:0000313" key="1">
    <source>
        <dbReference type="EMBL" id="MFD1000276.1"/>
    </source>
</evidence>
<organism evidence="1 2">
    <name type="scientific">Ohtaekwangia kribbensis</name>
    <dbReference type="NCBI Taxonomy" id="688913"/>
    <lineage>
        <taxon>Bacteria</taxon>
        <taxon>Pseudomonadati</taxon>
        <taxon>Bacteroidota</taxon>
        <taxon>Cytophagia</taxon>
        <taxon>Cytophagales</taxon>
        <taxon>Fulvivirgaceae</taxon>
        <taxon>Ohtaekwangia</taxon>
    </lineage>
</organism>
<protein>
    <submittedName>
        <fullName evidence="1">Uncharacterized protein</fullName>
    </submittedName>
</protein>
<comment type="caution">
    <text evidence="1">The sequence shown here is derived from an EMBL/GenBank/DDBJ whole genome shotgun (WGS) entry which is preliminary data.</text>
</comment>
<accession>A0ABW3K561</accession>
<dbReference type="Proteomes" id="UP001597112">
    <property type="component" value="Unassembled WGS sequence"/>
</dbReference>
<dbReference type="RefSeq" id="WP_377579679.1">
    <property type="nucleotide sequence ID" value="NZ_JBHTKA010000004.1"/>
</dbReference>